<reference evidence="1" key="1">
    <citation type="submission" date="2020-03" db="EMBL/GenBank/DDBJ databases">
        <title>The deep terrestrial virosphere.</title>
        <authorList>
            <person name="Holmfeldt K."/>
            <person name="Nilsson E."/>
            <person name="Simone D."/>
            <person name="Lopez-Fernandez M."/>
            <person name="Wu X."/>
            <person name="de Brujin I."/>
            <person name="Lundin D."/>
            <person name="Andersson A."/>
            <person name="Bertilsson S."/>
            <person name="Dopson M."/>
        </authorList>
    </citation>
    <scope>NUCLEOTIDE SEQUENCE</scope>
    <source>
        <strain evidence="1">MM415A02643</strain>
        <strain evidence="2">MM415B04315</strain>
    </source>
</reference>
<proteinExistence type="predicted"/>
<organism evidence="1">
    <name type="scientific">viral metagenome</name>
    <dbReference type="NCBI Taxonomy" id="1070528"/>
    <lineage>
        <taxon>unclassified sequences</taxon>
        <taxon>metagenomes</taxon>
        <taxon>organismal metagenomes</taxon>
    </lineage>
</organism>
<sequence length="179" mass="20085">MIRVARVFPRKTKASPNDNLSFFGPPGLFPPSVDEVHISITFDWDLSQAEYLTDEWSRVAPVKIGGPATGMAGGDFVPGMYLRHGYTLTSRGCPNQCWFCSVWKREGRGVRLLPIRDGWNVLDDNLLACPEDHIRSVFAMLKRQKHQAEFTGGVRSGKTQGLAYSIFNRVEAKTDVLRL</sequence>
<dbReference type="GO" id="GO:0003824">
    <property type="term" value="F:catalytic activity"/>
    <property type="evidence" value="ECO:0007669"/>
    <property type="project" value="InterPro"/>
</dbReference>
<evidence type="ECO:0000313" key="1">
    <source>
        <dbReference type="EMBL" id="QJA72690.1"/>
    </source>
</evidence>
<dbReference type="InterPro" id="IPR007197">
    <property type="entry name" value="rSAM"/>
</dbReference>
<evidence type="ECO:0008006" key="3">
    <source>
        <dbReference type="Google" id="ProtNLM"/>
    </source>
</evidence>
<accession>A0A6M3JRY7</accession>
<gene>
    <name evidence="1" type="ORF">MM415A02643_0008</name>
    <name evidence="2" type="ORF">MM415B04315_0006</name>
</gene>
<dbReference type="SUPFAM" id="SSF102114">
    <property type="entry name" value="Radical SAM enzymes"/>
    <property type="match status" value="1"/>
</dbReference>
<dbReference type="EMBL" id="MT143131">
    <property type="protein sequence ID" value="QJA93212.1"/>
    <property type="molecule type" value="Genomic_DNA"/>
</dbReference>
<dbReference type="AlphaFoldDB" id="A0A6M3JRY7"/>
<dbReference type="EMBL" id="MT141971">
    <property type="protein sequence ID" value="QJA72690.1"/>
    <property type="molecule type" value="Genomic_DNA"/>
</dbReference>
<dbReference type="GO" id="GO:0051536">
    <property type="term" value="F:iron-sulfur cluster binding"/>
    <property type="evidence" value="ECO:0007669"/>
    <property type="project" value="InterPro"/>
</dbReference>
<dbReference type="SFLD" id="SFLDS00029">
    <property type="entry name" value="Radical_SAM"/>
    <property type="match status" value="1"/>
</dbReference>
<dbReference type="InterPro" id="IPR058240">
    <property type="entry name" value="rSAM_sf"/>
</dbReference>
<protein>
    <recommendedName>
        <fullName evidence="3">Radical SAM superfamily protein</fullName>
    </recommendedName>
</protein>
<name>A0A6M3JRY7_9ZZZZ</name>
<evidence type="ECO:0000313" key="2">
    <source>
        <dbReference type="EMBL" id="QJA93212.1"/>
    </source>
</evidence>